<sequence>MKKVENYHLNSLSNKKISDEKFNSERFIAIDYSRYAQKNSRWSIQSLAPELGANSKIDNNFGSIAPQLPNNNDLLMSQALIENQSEDCLNLNIYSNKLSEDSPFEGNKPCPVMVWIHGGGFTVGAGSLPIYEGSNLATATNCIVVTLNYRLGALGFLRLKDITKGEVNSTGNEGLEDQLLALQWLHKNIHHYGGDKNNITLFGESAGAMSIACLLAMPKAKGLFHKAIMQSGAGHTFNTVEQANEVAEEFLVSANTLDLVASQLEPEQLAQQLKQLTTTQVLTIQAHLVARPEIYSKFGILPFKPVVGDLDLPLAPYETIKQGCAKHIPILSGSNTDEWTLFAAMLNQNISNEAVLNHWLTSLMGSEHVVSTKTLMSKQCQQRNIPPSLQNVLSETLTEFWFAQPSYRLLHAQLTAGGEAFSYKLGRKTVLPTLRCTHITDLGLVFNNVSSTFHGEEPRVAELVEEIQTHWGHFAHFGTPSRKANEWPMLTDYLTEVMFFDHHETYVKSIAEEEIAFWSIITDKQLASF</sequence>
<dbReference type="AlphaFoldDB" id="A0A5C6Q601"/>
<dbReference type="InterPro" id="IPR029058">
    <property type="entry name" value="AB_hydrolase_fold"/>
</dbReference>
<feature type="domain" description="Carboxylesterase type B" evidence="1">
    <location>
        <begin position="69"/>
        <end position="518"/>
    </location>
</feature>
<comment type="caution">
    <text evidence="2">The sequence shown here is derived from an EMBL/GenBank/DDBJ whole genome shotgun (WGS) entry which is preliminary data.</text>
</comment>
<proteinExistence type="predicted"/>
<evidence type="ECO:0000313" key="2">
    <source>
        <dbReference type="EMBL" id="TWX64150.1"/>
    </source>
</evidence>
<dbReference type="RefSeq" id="WP_146791514.1">
    <property type="nucleotide sequence ID" value="NZ_VOLT01000015.1"/>
</dbReference>
<evidence type="ECO:0000259" key="1">
    <source>
        <dbReference type="Pfam" id="PF00135"/>
    </source>
</evidence>
<dbReference type="EMBL" id="VOLT01000015">
    <property type="protein sequence ID" value="TWX64150.1"/>
    <property type="molecule type" value="Genomic_DNA"/>
</dbReference>
<accession>A0A5C6Q601</accession>
<dbReference type="SUPFAM" id="SSF53474">
    <property type="entry name" value="alpha/beta-Hydrolases"/>
    <property type="match status" value="1"/>
</dbReference>
<dbReference type="OrthoDB" id="9775851at2"/>
<dbReference type="Pfam" id="PF00135">
    <property type="entry name" value="COesterase"/>
    <property type="match status" value="1"/>
</dbReference>
<reference evidence="2 3" key="1">
    <citation type="submission" date="2019-07" db="EMBL/GenBank/DDBJ databases">
        <title>Genomes of sea-ice associated Colwellia species.</title>
        <authorList>
            <person name="Bowman J.P."/>
        </authorList>
    </citation>
    <scope>NUCLEOTIDE SEQUENCE [LARGE SCALE GENOMIC DNA]</scope>
    <source>
        <strain evidence="2 3">ACAM 459</strain>
    </source>
</reference>
<dbReference type="Gene3D" id="3.40.50.1820">
    <property type="entry name" value="alpha/beta hydrolase"/>
    <property type="match status" value="1"/>
</dbReference>
<protein>
    <submittedName>
        <fullName evidence="2">Carboxylesterase/lipase family protein</fullName>
    </submittedName>
</protein>
<dbReference type="Proteomes" id="UP000321822">
    <property type="component" value="Unassembled WGS sequence"/>
</dbReference>
<dbReference type="InterPro" id="IPR050309">
    <property type="entry name" value="Type-B_Carboxylest/Lipase"/>
</dbReference>
<name>A0A5C6Q601_9GAMM</name>
<dbReference type="PANTHER" id="PTHR11559">
    <property type="entry name" value="CARBOXYLESTERASE"/>
    <property type="match status" value="1"/>
</dbReference>
<evidence type="ECO:0000313" key="3">
    <source>
        <dbReference type="Proteomes" id="UP000321822"/>
    </source>
</evidence>
<gene>
    <name evidence="2" type="ORF">ESZ36_21025</name>
</gene>
<dbReference type="InterPro" id="IPR002018">
    <property type="entry name" value="CarbesteraseB"/>
</dbReference>
<keyword evidence="3" id="KW-1185">Reference proteome</keyword>
<organism evidence="2 3">
    <name type="scientific">Colwellia demingiae</name>
    <dbReference type="NCBI Taxonomy" id="89401"/>
    <lineage>
        <taxon>Bacteria</taxon>
        <taxon>Pseudomonadati</taxon>
        <taxon>Pseudomonadota</taxon>
        <taxon>Gammaproteobacteria</taxon>
        <taxon>Alteromonadales</taxon>
        <taxon>Colwelliaceae</taxon>
        <taxon>Colwellia</taxon>
    </lineage>
</organism>